<dbReference type="OrthoDB" id="3219854at2759"/>
<feature type="domain" description="DUF6535" evidence="3">
    <location>
        <begin position="71"/>
        <end position="253"/>
    </location>
</feature>
<proteinExistence type="predicted"/>
<dbReference type="EMBL" id="SEOQ01000495">
    <property type="protein sequence ID" value="TFY61727.1"/>
    <property type="molecule type" value="Genomic_DNA"/>
</dbReference>
<sequence length="746" mass="82364">MMTPYPYANVAFNSNSRLTNLNGNNSSSGNGTSPGGRASTRAGKRRNSDGSDRSGRDRAGQAQTGSSTKIWSIYLSHAEKYDKALVESWKGDMDGILIFSGLFSAVVSAFVVDSYKSLQPDPSETTALVLGTISQQLAALHSGASPIPAANVAGDANIQGPSATQVGINVLWFLSLVFSLSCALGATLVQQWARTYIQGTEERFVPHERARMRTFLLDGVERFGVSAMVQGIPVLLHIALFLFLGGLIVFLFSINTTVAGTVLSICVLCALVYGVLTLLPAIFDACPYRTPLSSVVWNLYASARETVAHPGRMRRSRHAETKARRRKSLTVVTDPWSHDDTALLGDREHDLKALRWTMDSIMTNNDLEVFMEAIPGFIQSEPAPDGNYLIQALLFGADLLGKRVANLLRTCCSGSMLEVQREKAEKRAAACLNVINLICQTHGDLAARVSDYKDSVVSELAGHTSIILTWRAICNYREFLKRVEELLVQYLELQQRLINGGQLGNLIYKTQVSLRDVTSGIYLQNPLSDLLNDTIKETGSKHVQKLASLLLMLASSEVGNLLGKLANKPFSPAITSDTDLLLQEVRAQLTLTKEVLAIFYIHHVSIMLQELSETKENVSMIYDTLTVISEPQFWEEQISFNTENDLFGFFKSSIISEEENSPTTTPWNMWNVFPTPVGNLVSVKVINIVVPFFEDMVKTPNLSSKIQEWKEHGFSQEPRKATSQETPRNQRVDPSDMTLNESHMLA</sequence>
<evidence type="ECO:0000259" key="3">
    <source>
        <dbReference type="Pfam" id="PF20153"/>
    </source>
</evidence>
<feature type="compositionally biased region" description="Basic and acidic residues" evidence="1">
    <location>
        <begin position="711"/>
        <end position="734"/>
    </location>
</feature>
<feature type="compositionally biased region" description="Basic and acidic residues" evidence="1">
    <location>
        <begin position="46"/>
        <end position="59"/>
    </location>
</feature>
<evidence type="ECO:0000313" key="5">
    <source>
        <dbReference type="Proteomes" id="UP000298327"/>
    </source>
</evidence>
<organism evidence="4 5">
    <name type="scientific">Dentipellis fragilis</name>
    <dbReference type="NCBI Taxonomy" id="205917"/>
    <lineage>
        <taxon>Eukaryota</taxon>
        <taxon>Fungi</taxon>
        <taxon>Dikarya</taxon>
        <taxon>Basidiomycota</taxon>
        <taxon>Agaricomycotina</taxon>
        <taxon>Agaricomycetes</taxon>
        <taxon>Russulales</taxon>
        <taxon>Hericiaceae</taxon>
        <taxon>Dentipellis</taxon>
    </lineage>
</organism>
<accession>A0A4Y9YJD7</accession>
<dbReference type="AlphaFoldDB" id="A0A4Y9YJD7"/>
<keyword evidence="2" id="KW-1133">Transmembrane helix</keyword>
<dbReference type="Proteomes" id="UP000298327">
    <property type="component" value="Unassembled WGS sequence"/>
</dbReference>
<comment type="caution">
    <text evidence="4">The sequence shown here is derived from an EMBL/GenBank/DDBJ whole genome shotgun (WGS) entry which is preliminary data.</text>
</comment>
<feature type="region of interest" description="Disordered" evidence="1">
    <location>
        <begin position="18"/>
        <end position="64"/>
    </location>
</feature>
<feature type="compositionally biased region" description="Low complexity" evidence="1">
    <location>
        <begin position="18"/>
        <end position="37"/>
    </location>
</feature>
<protein>
    <recommendedName>
        <fullName evidence="3">DUF6535 domain-containing protein</fullName>
    </recommendedName>
</protein>
<keyword evidence="2" id="KW-0812">Transmembrane</keyword>
<feature type="transmembrane region" description="Helical" evidence="2">
    <location>
        <begin position="170"/>
        <end position="189"/>
    </location>
</feature>
<feature type="compositionally biased region" description="Polar residues" evidence="1">
    <location>
        <begin position="737"/>
        <end position="746"/>
    </location>
</feature>
<feature type="transmembrane region" description="Helical" evidence="2">
    <location>
        <begin position="232"/>
        <end position="252"/>
    </location>
</feature>
<feature type="region of interest" description="Disordered" evidence="1">
    <location>
        <begin position="711"/>
        <end position="746"/>
    </location>
</feature>
<evidence type="ECO:0000256" key="1">
    <source>
        <dbReference type="SAM" id="MobiDB-lite"/>
    </source>
</evidence>
<feature type="transmembrane region" description="Helical" evidence="2">
    <location>
        <begin position="95"/>
        <end position="112"/>
    </location>
</feature>
<evidence type="ECO:0000256" key="2">
    <source>
        <dbReference type="SAM" id="Phobius"/>
    </source>
</evidence>
<dbReference type="Pfam" id="PF20153">
    <property type="entry name" value="DUF6535"/>
    <property type="match status" value="1"/>
</dbReference>
<reference evidence="4 5" key="1">
    <citation type="submission" date="2019-02" db="EMBL/GenBank/DDBJ databases">
        <title>Genome sequencing of the rare red list fungi Dentipellis fragilis.</title>
        <authorList>
            <person name="Buettner E."/>
            <person name="Kellner H."/>
        </authorList>
    </citation>
    <scope>NUCLEOTIDE SEQUENCE [LARGE SCALE GENOMIC DNA]</scope>
    <source>
        <strain evidence="4 5">DSM 105465</strain>
    </source>
</reference>
<name>A0A4Y9YJD7_9AGAM</name>
<keyword evidence="2" id="KW-0472">Membrane</keyword>
<feature type="unsure residue" description="I or L" evidence="4">
    <location>
        <position position="299"/>
    </location>
</feature>
<evidence type="ECO:0000313" key="4">
    <source>
        <dbReference type="EMBL" id="TFY61727.1"/>
    </source>
</evidence>
<gene>
    <name evidence="4" type="ORF">EVG20_g6954</name>
</gene>
<feature type="transmembrane region" description="Helical" evidence="2">
    <location>
        <begin position="258"/>
        <end position="283"/>
    </location>
</feature>
<keyword evidence="5" id="KW-1185">Reference proteome</keyword>
<dbReference type="InterPro" id="IPR045338">
    <property type="entry name" value="DUF6535"/>
</dbReference>
<dbReference type="STRING" id="205917.A0A4Y9YJD7"/>